<dbReference type="AlphaFoldDB" id="A0A9Q0LB13"/>
<dbReference type="Gene3D" id="3.40.50.300">
    <property type="entry name" value="P-loop containing nucleotide triphosphate hydrolases"/>
    <property type="match status" value="1"/>
</dbReference>
<gene>
    <name evidence="6" type="ORF">M0811_02142</name>
</gene>
<dbReference type="PANTHER" id="PTHR11259:SF1">
    <property type="entry name" value="RAS-RELATED GTP-BINDING PROTEIN"/>
    <property type="match status" value="1"/>
</dbReference>
<comment type="similarity">
    <text evidence="2">Belongs to the GTR/RAG GTP-binding protein family.</text>
</comment>
<dbReference type="Proteomes" id="UP001149090">
    <property type="component" value="Unassembled WGS sequence"/>
</dbReference>
<evidence type="ECO:0000256" key="1">
    <source>
        <dbReference type="ARBA" id="ARBA00004496"/>
    </source>
</evidence>
<dbReference type="GO" id="GO:0005634">
    <property type="term" value="C:nucleus"/>
    <property type="evidence" value="ECO:0007669"/>
    <property type="project" value="TreeGrafter"/>
</dbReference>
<dbReference type="OrthoDB" id="10020193at2759"/>
<comment type="caution">
    <text evidence="6">The sequence shown here is derived from an EMBL/GenBank/DDBJ whole genome shotgun (WGS) entry which is preliminary data.</text>
</comment>
<dbReference type="InterPro" id="IPR027417">
    <property type="entry name" value="P-loop_NTPase"/>
</dbReference>
<sequence length="294" mass="34191">MNPTKRKILLIGRSGSGKTSMRSISWEFNFKFMDCGGQDSYLENFFGSQRDRVFRNVEVLIYVFDVTRKDTEKDLNYLESSVFALSEFSPESKIFCLIHKVDLIPEEERENVIESYKEEIMKFLSKFSEILENPLKVTCFGTSIWNETLFLAWSKIVYSLIPKIQLLEEHLHSFCQICDAEEVVLFERSTFLVISASSSKTYQDIHRFEKISKFIKHFKLSCNKAHSPFQSMEIRNRFFTAFVDSFTANSYILVIISDPQIENAAISLNIQVARNHFENLVQKTRGNDDNALVI</sequence>
<evidence type="ECO:0000313" key="7">
    <source>
        <dbReference type="Proteomes" id="UP001149090"/>
    </source>
</evidence>
<dbReference type="Gene3D" id="3.30.450.190">
    <property type="match status" value="1"/>
</dbReference>
<organism evidence="6 7">
    <name type="scientific">Anaeramoeba ignava</name>
    <name type="common">Anaerobic marine amoeba</name>
    <dbReference type="NCBI Taxonomy" id="1746090"/>
    <lineage>
        <taxon>Eukaryota</taxon>
        <taxon>Metamonada</taxon>
        <taxon>Anaeramoebidae</taxon>
        <taxon>Anaeramoeba</taxon>
    </lineage>
</organism>
<dbReference type="SUPFAM" id="SSF52540">
    <property type="entry name" value="P-loop containing nucleoside triphosphate hydrolases"/>
    <property type="match status" value="1"/>
</dbReference>
<dbReference type="FunFam" id="3.30.450.190:FF:000002">
    <property type="entry name" value="Ras-related GTP-binding protein A"/>
    <property type="match status" value="1"/>
</dbReference>
<dbReference type="GO" id="GO:0003924">
    <property type="term" value="F:GTPase activity"/>
    <property type="evidence" value="ECO:0007669"/>
    <property type="project" value="TreeGrafter"/>
</dbReference>
<dbReference type="PANTHER" id="PTHR11259">
    <property type="entry name" value="RAS-RELATED GTP BINDING RAG/GTR YEAST"/>
    <property type="match status" value="1"/>
</dbReference>
<evidence type="ECO:0000256" key="3">
    <source>
        <dbReference type="ARBA" id="ARBA00022490"/>
    </source>
</evidence>
<name>A0A9Q0LB13_ANAIG</name>
<comment type="subcellular location">
    <subcellularLocation>
        <location evidence="1">Cytoplasm</location>
    </subcellularLocation>
</comment>
<dbReference type="EMBL" id="JAPDFW010000103">
    <property type="protein sequence ID" value="KAJ5069572.1"/>
    <property type="molecule type" value="Genomic_DNA"/>
</dbReference>
<keyword evidence="4" id="KW-0547">Nucleotide-binding</keyword>
<evidence type="ECO:0000256" key="2">
    <source>
        <dbReference type="ARBA" id="ARBA00007756"/>
    </source>
</evidence>
<accession>A0A9Q0LB13</accession>
<evidence type="ECO:0000256" key="4">
    <source>
        <dbReference type="ARBA" id="ARBA00022741"/>
    </source>
</evidence>
<keyword evidence="5" id="KW-0342">GTP-binding</keyword>
<dbReference type="GO" id="GO:0005764">
    <property type="term" value="C:lysosome"/>
    <property type="evidence" value="ECO:0007669"/>
    <property type="project" value="TreeGrafter"/>
</dbReference>
<dbReference type="GO" id="GO:1904263">
    <property type="term" value="P:positive regulation of TORC1 signaling"/>
    <property type="evidence" value="ECO:0007669"/>
    <property type="project" value="TreeGrafter"/>
</dbReference>
<dbReference type="GO" id="GO:0010507">
    <property type="term" value="P:negative regulation of autophagy"/>
    <property type="evidence" value="ECO:0007669"/>
    <property type="project" value="TreeGrafter"/>
</dbReference>
<dbReference type="InterPro" id="IPR006762">
    <property type="entry name" value="Gtr1_RagA"/>
</dbReference>
<dbReference type="GO" id="GO:1990131">
    <property type="term" value="C:Gtr1-Gtr2 GTPase complex"/>
    <property type="evidence" value="ECO:0007669"/>
    <property type="project" value="TreeGrafter"/>
</dbReference>
<reference evidence="6" key="1">
    <citation type="submission" date="2022-10" db="EMBL/GenBank/DDBJ databases">
        <title>Novel sulphate-reducing endosymbionts in the free-living metamonad Anaeramoeba.</title>
        <authorList>
            <person name="Jerlstrom-Hultqvist J."/>
            <person name="Cepicka I."/>
            <person name="Gallot-Lavallee L."/>
            <person name="Salas-Leiva D."/>
            <person name="Curtis B.A."/>
            <person name="Zahonova K."/>
            <person name="Pipaliya S."/>
            <person name="Dacks J."/>
            <person name="Roger A.J."/>
        </authorList>
    </citation>
    <scope>NUCLEOTIDE SEQUENCE</scope>
    <source>
        <strain evidence="6">BMAN</strain>
    </source>
</reference>
<proteinExistence type="inferred from homology"/>
<evidence type="ECO:0000313" key="6">
    <source>
        <dbReference type="EMBL" id="KAJ5069572.1"/>
    </source>
</evidence>
<dbReference type="OMA" id="LIPNMQD"/>
<dbReference type="GO" id="GO:0009267">
    <property type="term" value="P:cellular response to starvation"/>
    <property type="evidence" value="ECO:0007669"/>
    <property type="project" value="TreeGrafter"/>
</dbReference>
<evidence type="ECO:0000256" key="5">
    <source>
        <dbReference type="ARBA" id="ARBA00023134"/>
    </source>
</evidence>
<keyword evidence="7" id="KW-1185">Reference proteome</keyword>
<keyword evidence="3" id="KW-0963">Cytoplasm</keyword>
<protein>
    <submittedName>
        <fullName evidence="6">Ras-related gtp-binding a</fullName>
    </submittedName>
</protein>
<dbReference type="Pfam" id="PF04670">
    <property type="entry name" value="Gtr1_RagA"/>
    <property type="match status" value="1"/>
</dbReference>
<dbReference type="GO" id="GO:0005525">
    <property type="term" value="F:GTP binding"/>
    <property type="evidence" value="ECO:0007669"/>
    <property type="project" value="UniProtKB-KW"/>
</dbReference>